<evidence type="ECO:0000313" key="3">
    <source>
        <dbReference type="Proteomes" id="UP000887104"/>
    </source>
</evidence>
<reference evidence="2" key="1">
    <citation type="submission" date="2021-05" db="EMBL/GenBank/DDBJ databases">
        <title>Molecular characterization for Shewanella algae harboring chromosomal blaOXA-55-like strains isolated from clinical and environment sample.</title>
        <authorList>
            <person name="Ohama Y."/>
            <person name="Aoki K."/>
            <person name="Harada S."/>
            <person name="Moriya K."/>
            <person name="Ishii Y."/>
            <person name="Tateda K."/>
        </authorList>
    </citation>
    <scope>NUCLEOTIDE SEQUENCE</scope>
    <source>
        <strain evidence="2">JCM 11563</strain>
    </source>
</reference>
<dbReference type="EMBL" id="BPEY01000037">
    <property type="protein sequence ID" value="GIU46549.1"/>
    <property type="molecule type" value="Genomic_DNA"/>
</dbReference>
<feature type="compositionally biased region" description="Basic and acidic residues" evidence="1">
    <location>
        <begin position="102"/>
        <end position="112"/>
    </location>
</feature>
<evidence type="ECO:0000256" key="1">
    <source>
        <dbReference type="SAM" id="MobiDB-lite"/>
    </source>
</evidence>
<feature type="region of interest" description="Disordered" evidence="1">
    <location>
        <begin position="20"/>
        <end position="112"/>
    </location>
</feature>
<proteinExistence type="predicted"/>
<feature type="compositionally biased region" description="Basic residues" evidence="1">
    <location>
        <begin position="74"/>
        <end position="83"/>
    </location>
</feature>
<name>A0ABQ4PGB4_9GAMM</name>
<accession>A0ABQ4PGB4</accession>
<protein>
    <submittedName>
        <fullName evidence="2">Uncharacterized protein</fullName>
    </submittedName>
</protein>
<feature type="compositionally biased region" description="Basic and acidic residues" evidence="1">
    <location>
        <begin position="49"/>
        <end position="61"/>
    </location>
</feature>
<gene>
    <name evidence="2" type="ORF">TUM4438_22600</name>
</gene>
<dbReference type="RefSeq" id="WP_220781296.1">
    <property type="nucleotide sequence ID" value="NZ_BPEY01000037.1"/>
</dbReference>
<comment type="caution">
    <text evidence="2">The sequence shown here is derived from an EMBL/GenBank/DDBJ whole genome shotgun (WGS) entry which is preliminary data.</text>
</comment>
<sequence length="112" mass="12755">MLSLDSLYAMLAKPIQAQVKTKNKVKRLESSAAMTADSHEDPQSQLPPHLERRSGPEDRRKQQQIAFKLDPRLERRKGSRRDKKLAITEAENPKTVAEEEDGAIHTRIDIDV</sequence>
<evidence type="ECO:0000313" key="2">
    <source>
        <dbReference type="EMBL" id="GIU46549.1"/>
    </source>
</evidence>
<organism evidence="2 3">
    <name type="scientific">Shewanella sairae</name>
    <dbReference type="NCBI Taxonomy" id="190310"/>
    <lineage>
        <taxon>Bacteria</taxon>
        <taxon>Pseudomonadati</taxon>
        <taxon>Pseudomonadota</taxon>
        <taxon>Gammaproteobacteria</taxon>
        <taxon>Alteromonadales</taxon>
        <taxon>Shewanellaceae</taxon>
        <taxon>Shewanella</taxon>
    </lineage>
</organism>
<dbReference type="Proteomes" id="UP000887104">
    <property type="component" value="Unassembled WGS sequence"/>
</dbReference>
<keyword evidence="3" id="KW-1185">Reference proteome</keyword>